<reference evidence="2 3" key="1">
    <citation type="journal article" date="2018" name="Front. Plant Sci.">
        <title>Red Clover (Trifolium pratense) and Zigzag Clover (T. medium) - A Picture of Genomic Similarities and Differences.</title>
        <authorList>
            <person name="Dluhosova J."/>
            <person name="Istvanek J."/>
            <person name="Nedelnik J."/>
            <person name="Repkova J."/>
        </authorList>
    </citation>
    <scope>NUCLEOTIDE SEQUENCE [LARGE SCALE GENOMIC DNA]</scope>
    <source>
        <strain evidence="3">cv. 10/8</strain>
        <tissue evidence="2">Leaf</tissue>
    </source>
</reference>
<dbReference type="Proteomes" id="UP000265520">
    <property type="component" value="Unassembled WGS sequence"/>
</dbReference>
<organism evidence="2 3">
    <name type="scientific">Trifolium medium</name>
    <dbReference type="NCBI Taxonomy" id="97028"/>
    <lineage>
        <taxon>Eukaryota</taxon>
        <taxon>Viridiplantae</taxon>
        <taxon>Streptophyta</taxon>
        <taxon>Embryophyta</taxon>
        <taxon>Tracheophyta</taxon>
        <taxon>Spermatophyta</taxon>
        <taxon>Magnoliopsida</taxon>
        <taxon>eudicotyledons</taxon>
        <taxon>Gunneridae</taxon>
        <taxon>Pentapetalae</taxon>
        <taxon>rosids</taxon>
        <taxon>fabids</taxon>
        <taxon>Fabales</taxon>
        <taxon>Fabaceae</taxon>
        <taxon>Papilionoideae</taxon>
        <taxon>50 kb inversion clade</taxon>
        <taxon>NPAAA clade</taxon>
        <taxon>Hologalegina</taxon>
        <taxon>IRL clade</taxon>
        <taxon>Trifolieae</taxon>
        <taxon>Trifolium</taxon>
    </lineage>
</organism>
<evidence type="ECO:0000256" key="1">
    <source>
        <dbReference type="SAM" id="Coils"/>
    </source>
</evidence>
<evidence type="ECO:0000313" key="3">
    <source>
        <dbReference type="Proteomes" id="UP000265520"/>
    </source>
</evidence>
<keyword evidence="3" id="KW-1185">Reference proteome</keyword>
<dbReference type="AlphaFoldDB" id="A0A392Q1J8"/>
<feature type="coiled-coil region" evidence="1">
    <location>
        <begin position="19"/>
        <end position="46"/>
    </location>
</feature>
<comment type="caution">
    <text evidence="2">The sequence shown here is derived from an EMBL/GenBank/DDBJ whole genome shotgun (WGS) entry which is preliminary data.</text>
</comment>
<accession>A0A392Q1J8</accession>
<evidence type="ECO:0000313" key="2">
    <source>
        <dbReference type="EMBL" id="MCI17857.1"/>
    </source>
</evidence>
<name>A0A392Q1J8_9FABA</name>
<sequence>MIKAGVSPKGSTTEFDANIDNIEIKLAEIESELTEMNANGEKLQRTYNELVEYKLVLQK</sequence>
<feature type="non-terminal residue" evidence="2">
    <location>
        <position position="59"/>
    </location>
</feature>
<protein>
    <submittedName>
        <fullName evidence="2">Vacuolar proton ATPase a3-like</fullName>
    </submittedName>
</protein>
<dbReference type="EMBL" id="LXQA010107333">
    <property type="protein sequence ID" value="MCI17857.1"/>
    <property type="molecule type" value="Genomic_DNA"/>
</dbReference>
<keyword evidence="1" id="KW-0175">Coiled coil</keyword>
<proteinExistence type="predicted"/>